<gene>
    <name evidence="2" type="ORF">PXEA_LOCUS37294</name>
</gene>
<name>A0A448XSE3_9PLAT</name>
<dbReference type="AlphaFoldDB" id="A0A448XSE3"/>
<evidence type="ECO:0000313" key="3">
    <source>
        <dbReference type="Proteomes" id="UP000784294"/>
    </source>
</evidence>
<dbReference type="EMBL" id="CAAALY010286100">
    <property type="protein sequence ID" value="VEL43854.1"/>
    <property type="molecule type" value="Genomic_DNA"/>
</dbReference>
<dbReference type="Proteomes" id="UP000784294">
    <property type="component" value="Unassembled WGS sequence"/>
</dbReference>
<feature type="region of interest" description="Disordered" evidence="1">
    <location>
        <begin position="43"/>
        <end position="70"/>
    </location>
</feature>
<keyword evidence="3" id="KW-1185">Reference proteome</keyword>
<reference evidence="2" key="1">
    <citation type="submission" date="2018-11" db="EMBL/GenBank/DDBJ databases">
        <authorList>
            <consortium name="Pathogen Informatics"/>
        </authorList>
    </citation>
    <scope>NUCLEOTIDE SEQUENCE</scope>
</reference>
<comment type="caution">
    <text evidence="2">The sequence shown here is derived from an EMBL/GenBank/DDBJ whole genome shotgun (WGS) entry which is preliminary data.</text>
</comment>
<accession>A0A448XSE3</accession>
<organism evidence="2 3">
    <name type="scientific">Protopolystoma xenopodis</name>
    <dbReference type="NCBI Taxonomy" id="117903"/>
    <lineage>
        <taxon>Eukaryota</taxon>
        <taxon>Metazoa</taxon>
        <taxon>Spiralia</taxon>
        <taxon>Lophotrochozoa</taxon>
        <taxon>Platyhelminthes</taxon>
        <taxon>Monogenea</taxon>
        <taxon>Polyopisthocotylea</taxon>
        <taxon>Polystomatidea</taxon>
        <taxon>Polystomatidae</taxon>
        <taxon>Protopolystoma</taxon>
    </lineage>
</organism>
<sequence length="78" mass="8250">MSLSAVKRPGLGVRVCPSDGGFPLPQPPNWVAKTPNQGRTIPLPTPTQHPSACAHHEPSGWQGATGKSDQTKQLALFI</sequence>
<evidence type="ECO:0000256" key="1">
    <source>
        <dbReference type="SAM" id="MobiDB-lite"/>
    </source>
</evidence>
<protein>
    <submittedName>
        <fullName evidence="2">Uncharacterized protein</fullName>
    </submittedName>
</protein>
<evidence type="ECO:0000313" key="2">
    <source>
        <dbReference type="EMBL" id="VEL43854.1"/>
    </source>
</evidence>
<proteinExistence type="predicted"/>